<dbReference type="Proteomes" id="UP001275315">
    <property type="component" value="Unassembled WGS sequence"/>
</dbReference>
<comment type="caution">
    <text evidence="1">The sequence shown here is derived from an EMBL/GenBank/DDBJ whole genome shotgun (WGS) entry which is preliminary data.</text>
</comment>
<sequence>MNKEYLSQTESTYKALQSFESVEEMNESIKAHKQAHELSQTERDILDAISRYACKYKGVCYLSKQKIAEQAGYKSRRTAIRACNRLEALGIIEQHETKRIKGDRRQSTNIIVIKPANAEPDTAASHGIKTSAKANTNNTYKETAEQPKPSADNIIKRGLKNAIPAPIYSALEPFFDGQALYDTYGILLRAKARIDRRIPLETYAERYIDAFYNVVRLHKSGKVRSMRGLLYVAWERLSAEISRQINAKMLRLG</sequence>
<evidence type="ECO:0000313" key="1">
    <source>
        <dbReference type="EMBL" id="MDY0409950.1"/>
    </source>
</evidence>
<organism evidence="1 2">
    <name type="scientific">Paracerasibacillus soli</name>
    <dbReference type="NCBI Taxonomy" id="480284"/>
    <lineage>
        <taxon>Bacteria</taxon>
        <taxon>Bacillati</taxon>
        <taxon>Bacillota</taxon>
        <taxon>Bacilli</taxon>
        <taxon>Bacillales</taxon>
        <taxon>Bacillaceae</taxon>
        <taxon>Paracerasibacillus</taxon>
    </lineage>
</organism>
<dbReference type="Gene3D" id="1.10.10.10">
    <property type="entry name" value="Winged helix-like DNA-binding domain superfamily/Winged helix DNA-binding domain"/>
    <property type="match status" value="1"/>
</dbReference>
<dbReference type="RefSeq" id="WP_320380807.1">
    <property type="nucleotide sequence ID" value="NZ_JAWDIQ010000003.1"/>
</dbReference>
<evidence type="ECO:0000313" key="2">
    <source>
        <dbReference type="Proteomes" id="UP001275315"/>
    </source>
</evidence>
<protein>
    <submittedName>
        <fullName evidence="1">Helix-turn-helix domain-containing protein</fullName>
    </submittedName>
</protein>
<gene>
    <name evidence="1" type="ORF">RWD45_16925</name>
</gene>
<proteinExistence type="predicted"/>
<reference evidence="1 2" key="1">
    <citation type="submission" date="2023-10" db="EMBL/GenBank/DDBJ databases">
        <title>Virgibacillus soli CC-YMP-6 genome.</title>
        <authorList>
            <person name="Miliotis G."/>
            <person name="Sengupta P."/>
            <person name="Hameed A."/>
            <person name="Chuvochina M."/>
            <person name="Mcdonagh F."/>
            <person name="Simpson A.C."/>
            <person name="Singh N.K."/>
            <person name="Rekha P.D."/>
            <person name="Raman K."/>
            <person name="Hugenholtz P."/>
            <person name="Venkateswaran K."/>
        </authorList>
    </citation>
    <scope>NUCLEOTIDE SEQUENCE [LARGE SCALE GENOMIC DNA]</scope>
    <source>
        <strain evidence="1 2">CC-YMP-6</strain>
    </source>
</reference>
<dbReference type="InterPro" id="IPR036388">
    <property type="entry name" value="WH-like_DNA-bd_sf"/>
</dbReference>
<dbReference type="EMBL" id="JAWDIQ010000003">
    <property type="protein sequence ID" value="MDY0409950.1"/>
    <property type="molecule type" value="Genomic_DNA"/>
</dbReference>
<name>A0ABU5CUA2_9BACI</name>
<accession>A0ABU5CUA2</accession>
<keyword evidence="2" id="KW-1185">Reference proteome</keyword>
<dbReference type="Pfam" id="PF13730">
    <property type="entry name" value="HTH_36"/>
    <property type="match status" value="1"/>
</dbReference>